<dbReference type="AlphaFoldDB" id="A0A2M4DFV4"/>
<protein>
    <submittedName>
        <fullName evidence="1">Putative secreted protein</fullName>
    </submittedName>
</protein>
<evidence type="ECO:0000313" key="1">
    <source>
        <dbReference type="EMBL" id="MBW76464.1"/>
    </source>
</evidence>
<name>A0A2M4DFV4_ANODA</name>
<dbReference type="EMBL" id="GGFL01012286">
    <property type="protein sequence ID" value="MBW76464.1"/>
    <property type="molecule type" value="Transcribed_RNA"/>
</dbReference>
<sequence>MMKRSKRMSQPRAVVWATTWQSMAALPCRCAINSTIWSTKFDRENGAAPHHKIPFSSSTFNSIRVGRYLVLIM</sequence>
<accession>A0A2M4DFV4</accession>
<proteinExistence type="predicted"/>
<reference evidence="1" key="1">
    <citation type="submission" date="2018-01" db="EMBL/GenBank/DDBJ databases">
        <title>An insight into the sialome of Amazonian anophelines.</title>
        <authorList>
            <person name="Ribeiro J.M."/>
            <person name="Scarpassa V."/>
            <person name="Calvo E."/>
        </authorList>
    </citation>
    <scope>NUCLEOTIDE SEQUENCE</scope>
</reference>
<organism evidence="1">
    <name type="scientific">Anopheles darlingi</name>
    <name type="common">Mosquito</name>
    <dbReference type="NCBI Taxonomy" id="43151"/>
    <lineage>
        <taxon>Eukaryota</taxon>
        <taxon>Metazoa</taxon>
        <taxon>Ecdysozoa</taxon>
        <taxon>Arthropoda</taxon>
        <taxon>Hexapoda</taxon>
        <taxon>Insecta</taxon>
        <taxon>Pterygota</taxon>
        <taxon>Neoptera</taxon>
        <taxon>Endopterygota</taxon>
        <taxon>Diptera</taxon>
        <taxon>Nematocera</taxon>
        <taxon>Culicoidea</taxon>
        <taxon>Culicidae</taxon>
        <taxon>Anophelinae</taxon>
        <taxon>Anopheles</taxon>
    </lineage>
</organism>